<gene>
    <name evidence="13" type="primary">atpF</name>
    <name evidence="17" type="ORF">EAT49_14245</name>
</gene>
<dbReference type="GO" id="GO:0046933">
    <property type="term" value="F:proton-transporting ATP synthase activity, rotational mechanism"/>
    <property type="evidence" value="ECO:0007669"/>
    <property type="project" value="UniProtKB-UniRule"/>
</dbReference>
<dbReference type="Proteomes" id="UP000268016">
    <property type="component" value="Unassembled WGS sequence"/>
</dbReference>
<dbReference type="OrthoDB" id="8479836at2"/>
<comment type="subunit">
    <text evidence="13">F-type ATPases have 2 components, F(1) - the catalytic core - and F(0) - the membrane proton channel. F(1) has five subunits: alpha(3), beta(3), gamma(1), delta(1), epsilon(1). F(0) has three main subunits: a(1), b(2) and c(10-14). The alpha and beta chains form an alternating ring which encloses part of the gamma chain. F(1) is attached to F(0) by a central stalk formed by the gamma and epsilon chains, while a peripheral stalk is formed by the delta and b chains.</text>
</comment>
<dbReference type="InterPro" id="IPR002146">
    <property type="entry name" value="ATP_synth_b/b'su_bac/chlpt"/>
</dbReference>
<evidence type="ECO:0000256" key="10">
    <source>
        <dbReference type="ARBA" id="ARBA00025198"/>
    </source>
</evidence>
<dbReference type="HAMAP" id="MF_01398">
    <property type="entry name" value="ATP_synth_b_bprime"/>
    <property type="match status" value="1"/>
</dbReference>
<keyword evidence="15" id="KW-0175">Coiled coil</keyword>
<keyword evidence="6 13" id="KW-1133">Transmembrane helix</keyword>
<comment type="subcellular location">
    <subcellularLocation>
        <location evidence="13">Cell membrane</location>
        <topology evidence="13">Single-pass membrane protein</topology>
    </subcellularLocation>
    <subcellularLocation>
        <location evidence="12">Endomembrane system</location>
        <topology evidence="12">Single-pass membrane protein</topology>
    </subcellularLocation>
</comment>
<feature type="signal peptide" evidence="16">
    <location>
        <begin position="1"/>
        <end position="20"/>
    </location>
</feature>
<evidence type="ECO:0000256" key="15">
    <source>
        <dbReference type="SAM" id="Coils"/>
    </source>
</evidence>
<evidence type="ECO:0000256" key="16">
    <source>
        <dbReference type="SAM" id="SignalP"/>
    </source>
</evidence>
<comment type="function">
    <text evidence="10 13">F(1)F(0) ATP synthase produces ATP from ADP in the presence of a proton or sodium gradient. F-type ATPases consist of two structural domains, F(1) containing the extramembraneous catalytic core and F(0) containing the membrane proton channel, linked together by a central stalk and a peripheral stalk. During catalysis, ATP synthesis in the catalytic domain of F(1) is coupled via a rotary mechanism of the central stalk subunits to proton translocation.</text>
</comment>
<dbReference type="PANTHER" id="PTHR33445">
    <property type="entry name" value="ATP SYNTHASE SUBUNIT B', CHLOROPLASTIC"/>
    <property type="match status" value="1"/>
</dbReference>
<evidence type="ECO:0000256" key="6">
    <source>
        <dbReference type="ARBA" id="ARBA00022989"/>
    </source>
</evidence>
<reference evidence="17 18" key="1">
    <citation type="submission" date="2018-10" db="EMBL/GenBank/DDBJ databases">
        <title>Histidinibacterium lentulum gen. nov., sp. nov., a marine bacterium from the culture broth of Picochlorum sp. 122.</title>
        <authorList>
            <person name="Wang G."/>
        </authorList>
    </citation>
    <scope>NUCLEOTIDE SEQUENCE [LARGE SCALE GENOMIC DNA]</scope>
    <source>
        <strain evidence="17 18">B17</strain>
    </source>
</reference>
<evidence type="ECO:0000313" key="17">
    <source>
        <dbReference type="EMBL" id="ROT99376.1"/>
    </source>
</evidence>
<keyword evidence="3 13" id="KW-0138">CF(0)</keyword>
<protein>
    <recommendedName>
        <fullName evidence="13">ATP synthase subunit b</fullName>
    </recommendedName>
    <alternativeName>
        <fullName evidence="13">ATP synthase F(0) sector subunit b</fullName>
    </alternativeName>
    <alternativeName>
        <fullName evidence="13">ATPase subunit I</fullName>
    </alternativeName>
    <alternativeName>
        <fullName evidence="13">F-type ATPase subunit b</fullName>
        <shortName evidence="13">F-ATPase subunit b</shortName>
    </alternativeName>
</protein>
<evidence type="ECO:0000256" key="11">
    <source>
        <dbReference type="ARBA" id="ARBA00025614"/>
    </source>
</evidence>
<comment type="caution">
    <text evidence="17">The sequence shown here is derived from an EMBL/GenBank/DDBJ whole genome shotgun (WGS) entry which is preliminary data.</text>
</comment>
<keyword evidence="4 13" id="KW-0812">Transmembrane</keyword>
<dbReference type="RefSeq" id="WP_123642971.1">
    <property type="nucleotide sequence ID" value="NZ_ML119087.1"/>
</dbReference>
<feature type="coiled-coil region" evidence="15">
    <location>
        <begin position="65"/>
        <end position="143"/>
    </location>
</feature>
<dbReference type="CDD" id="cd06503">
    <property type="entry name" value="ATP-synt_Fo_b"/>
    <property type="match status" value="1"/>
</dbReference>
<comment type="function">
    <text evidence="11">Component of the F(0) channel, it forms part of the peripheral stalk, linking F(1) to F(0). The b'-subunit is a diverged and duplicated form of b found in plants and photosynthetic bacteria.</text>
</comment>
<organism evidence="17 18">
    <name type="scientific">Histidinibacterium lentulum</name>
    <dbReference type="NCBI Taxonomy" id="2480588"/>
    <lineage>
        <taxon>Bacteria</taxon>
        <taxon>Pseudomonadati</taxon>
        <taxon>Pseudomonadota</taxon>
        <taxon>Alphaproteobacteria</taxon>
        <taxon>Rhodobacterales</taxon>
        <taxon>Paracoccaceae</taxon>
        <taxon>Histidinibacterium</taxon>
    </lineage>
</organism>
<feature type="chain" id="PRO_5018252401" description="ATP synthase subunit b" evidence="16">
    <location>
        <begin position="21"/>
        <end position="189"/>
    </location>
</feature>
<feature type="transmembrane region" description="Helical" evidence="13">
    <location>
        <begin position="36"/>
        <end position="53"/>
    </location>
</feature>
<dbReference type="NCBIfam" id="NF009989">
    <property type="entry name" value="PRK13455.1"/>
    <property type="match status" value="1"/>
</dbReference>
<dbReference type="EMBL" id="RDRB01000007">
    <property type="protein sequence ID" value="ROT99376.1"/>
    <property type="molecule type" value="Genomic_DNA"/>
</dbReference>
<evidence type="ECO:0000256" key="9">
    <source>
        <dbReference type="ARBA" id="ARBA00023310"/>
    </source>
</evidence>
<evidence type="ECO:0000256" key="12">
    <source>
        <dbReference type="ARBA" id="ARBA00037847"/>
    </source>
</evidence>
<accession>A0A3N2QVZ3</accession>
<evidence type="ECO:0000256" key="14">
    <source>
        <dbReference type="RuleBase" id="RU003848"/>
    </source>
</evidence>
<dbReference type="GO" id="GO:0045259">
    <property type="term" value="C:proton-transporting ATP synthase complex"/>
    <property type="evidence" value="ECO:0007669"/>
    <property type="project" value="UniProtKB-KW"/>
</dbReference>
<evidence type="ECO:0000256" key="4">
    <source>
        <dbReference type="ARBA" id="ARBA00022692"/>
    </source>
</evidence>
<dbReference type="Pfam" id="PF00430">
    <property type="entry name" value="ATP-synt_B"/>
    <property type="match status" value="1"/>
</dbReference>
<dbReference type="GO" id="GO:0012505">
    <property type="term" value="C:endomembrane system"/>
    <property type="evidence" value="ECO:0007669"/>
    <property type="project" value="UniProtKB-SubCell"/>
</dbReference>
<evidence type="ECO:0000256" key="8">
    <source>
        <dbReference type="ARBA" id="ARBA00023136"/>
    </source>
</evidence>
<dbReference type="GO" id="GO:0005886">
    <property type="term" value="C:plasma membrane"/>
    <property type="evidence" value="ECO:0007669"/>
    <property type="project" value="UniProtKB-SubCell"/>
</dbReference>
<dbReference type="InterPro" id="IPR050059">
    <property type="entry name" value="ATP_synthase_B_chain"/>
</dbReference>
<keyword evidence="9 13" id="KW-0066">ATP synthesis</keyword>
<evidence type="ECO:0000313" key="18">
    <source>
        <dbReference type="Proteomes" id="UP000268016"/>
    </source>
</evidence>
<keyword evidence="8 13" id="KW-0472">Membrane</keyword>
<evidence type="ECO:0000256" key="5">
    <source>
        <dbReference type="ARBA" id="ARBA00022781"/>
    </source>
</evidence>
<dbReference type="AlphaFoldDB" id="A0A3N2QVZ3"/>
<evidence type="ECO:0000256" key="2">
    <source>
        <dbReference type="ARBA" id="ARBA00022448"/>
    </source>
</evidence>
<evidence type="ECO:0000256" key="1">
    <source>
        <dbReference type="ARBA" id="ARBA00005513"/>
    </source>
</evidence>
<name>A0A3N2QVZ3_9RHOB</name>
<evidence type="ECO:0000256" key="7">
    <source>
        <dbReference type="ARBA" id="ARBA00023065"/>
    </source>
</evidence>
<evidence type="ECO:0000256" key="13">
    <source>
        <dbReference type="HAMAP-Rule" id="MF_01398"/>
    </source>
</evidence>
<dbReference type="PANTHER" id="PTHR33445:SF1">
    <property type="entry name" value="ATP SYNTHASE SUBUNIT B"/>
    <property type="match status" value="1"/>
</dbReference>
<sequence length="189" mass="20956">MRTFLAAVTAATLVAGPAFAATGDYGFFSLRNSDFVVLIAFLVFVGILLYFGVPKQLTKMLDSRAEGIRKELDEARSMREEAQTLLASYERKQLEVREQADRIVEGARAEANRAAEQAKKDIAASVERRLTAAEEQIWTAQDAAVKEVRDRAVAVAIEVSREIIARQMTAERGDKLIDQSIAEAQQKLH</sequence>
<keyword evidence="7 13" id="KW-0406">Ion transport</keyword>
<keyword evidence="5 13" id="KW-0375">Hydrogen ion transport</keyword>
<dbReference type="GO" id="GO:0046961">
    <property type="term" value="F:proton-transporting ATPase activity, rotational mechanism"/>
    <property type="evidence" value="ECO:0007669"/>
    <property type="project" value="TreeGrafter"/>
</dbReference>
<proteinExistence type="inferred from homology"/>
<comment type="similarity">
    <text evidence="1 13 14">Belongs to the ATPase B chain family.</text>
</comment>
<keyword evidence="13" id="KW-1003">Cell membrane</keyword>
<keyword evidence="16" id="KW-0732">Signal</keyword>
<keyword evidence="18" id="KW-1185">Reference proteome</keyword>
<evidence type="ECO:0000256" key="3">
    <source>
        <dbReference type="ARBA" id="ARBA00022547"/>
    </source>
</evidence>
<keyword evidence="2 13" id="KW-0813">Transport</keyword>